<evidence type="ECO:0000259" key="3">
    <source>
        <dbReference type="SMART" id="SM00651"/>
    </source>
</evidence>
<dbReference type="SUPFAM" id="SSF50182">
    <property type="entry name" value="Sm-like ribonucleoproteins"/>
    <property type="match status" value="1"/>
</dbReference>
<evidence type="ECO:0000313" key="5">
    <source>
        <dbReference type="Proteomes" id="UP000243423"/>
    </source>
</evidence>
<evidence type="ECO:0000313" key="4">
    <source>
        <dbReference type="EMBL" id="AEA38737.1"/>
    </source>
</evidence>
<dbReference type="RefSeq" id="XP_003239635.1">
    <property type="nucleotide sequence ID" value="XM_003239587.1"/>
</dbReference>
<dbReference type="InterPro" id="IPR027141">
    <property type="entry name" value="LSm4/Sm_D1/D3"/>
</dbReference>
<evidence type="ECO:0000256" key="2">
    <source>
        <dbReference type="ARBA" id="ARBA00023242"/>
    </source>
</evidence>
<gene>
    <name evidence="4" type="primary">snrpD1</name>
    <name evidence="4" type="ORF">CPARA_1gp079</name>
</gene>
<accession>F2HHE1</accession>
<reference evidence="4 5" key="1">
    <citation type="journal article" date="2011" name="Genome Biol. Evol.">
        <title>Complete nucleomorph genome sequence of the nonphotosynthetic alga Cryptomonas paramecium reveals a core nucleomorph gene set.</title>
        <authorList>
            <person name="Tanifuji G."/>
            <person name="Onodera N.T."/>
            <person name="Wheeler T.J."/>
            <person name="Dlutek M."/>
            <person name="Donaher N."/>
            <person name="Archibald J.M."/>
        </authorList>
    </citation>
    <scope>NUCLEOTIDE SEQUENCE [LARGE SCALE GENOMIC DNA]</scope>
    <source>
        <strain evidence="4 5">CCAP977/2A</strain>
    </source>
</reference>
<proteinExistence type="predicted"/>
<dbReference type="Gene3D" id="2.30.30.100">
    <property type="match status" value="1"/>
</dbReference>
<keyword evidence="4" id="KW-0687">Ribonucleoprotein</keyword>
<dbReference type="GO" id="GO:1990904">
    <property type="term" value="C:ribonucleoprotein complex"/>
    <property type="evidence" value="ECO:0007669"/>
    <property type="project" value="UniProtKB-KW"/>
</dbReference>
<name>F2HHE1_9CRYP</name>
<dbReference type="Pfam" id="PF01423">
    <property type="entry name" value="LSM"/>
    <property type="match status" value="1"/>
</dbReference>
<dbReference type="InterPro" id="IPR001163">
    <property type="entry name" value="Sm_dom_euk/arc"/>
</dbReference>
<dbReference type="AlphaFoldDB" id="F2HHE1"/>
<dbReference type="SMART" id="SM00651">
    <property type="entry name" value="Sm"/>
    <property type="match status" value="1"/>
</dbReference>
<dbReference type="GO" id="GO:0006396">
    <property type="term" value="P:RNA processing"/>
    <property type="evidence" value="ECO:0007669"/>
    <property type="project" value="InterPro"/>
</dbReference>
<keyword evidence="2" id="KW-0539">Nucleus</keyword>
<dbReference type="PANTHER" id="PTHR23338">
    <property type="entry name" value="SMALL NUCLEAR RIBONUCLEOPROTEIN SM"/>
    <property type="match status" value="1"/>
</dbReference>
<dbReference type="GO" id="GO:0005634">
    <property type="term" value="C:nucleus"/>
    <property type="evidence" value="ECO:0007669"/>
    <property type="project" value="UniProtKB-SubCell"/>
</dbReference>
<comment type="subcellular location">
    <subcellularLocation>
        <location evidence="1">Nucleus</location>
    </subcellularLocation>
</comment>
<dbReference type="EMBL" id="CP002172">
    <property type="protein sequence ID" value="AEA38737.1"/>
    <property type="molecule type" value="Genomic_DNA"/>
</dbReference>
<feature type="domain" description="Sm" evidence="3">
    <location>
        <begin position="4"/>
        <end position="69"/>
    </location>
</feature>
<organism evidence="4 5">
    <name type="scientific">Cryptomonas paramaecium</name>
    <dbReference type="NCBI Taxonomy" id="2898"/>
    <lineage>
        <taxon>Eukaryota</taxon>
        <taxon>Cryptophyceae</taxon>
        <taxon>Cryptomonadales</taxon>
        <taxon>Cryptomonadaceae</taxon>
        <taxon>Cryptomonas</taxon>
    </lineage>
</organism>
<keyword evidence="4" id="KW-0542">Nucleomorph</keyword>
<protein>
    <submittedName>
        <fullName evidence="4">Small nuclear ribonucleoprotein D1</fullName>
    </submittedName>
</protein>
<dbReference type="Proteomes" id="UP000243423">
    <property type="component" value="Nucleomorph 1"/>
</dbReference>
<geneLocation type="nucleomorph" evidence="4"/>
<evidence type="ECO:0000256" key="1">
    <source>
        <dbReference type="ARBA" id="ARBA00004123"/>
    </source>
</evidence>
<sequence length="88" mass="10301">MICNVFYEILNETVTIELKNGLILHGIMLNADKYMNIYLKKIKKTNFSKINLEIESISIRGSSIKYLILPIWINFDSVFFLQKKSLDI</sequence>
<dbReference type="InterPro" id="IPR010920">
    <property type="entry name" value="LSM_dom_sf"/>
</dbReference>
<dbReference type="GeneID" id="10447006"/>